<evidence type="ECO:0000259" key="1">
    <source>
        <dbReference type="Pfam" id="PF01636"/>
    </source>
</evidence>
<name>A0ABP9SP25_9ACTN</name>
<evidence type="ECO:0000313" key="2">
    <source>
        <dbReference type="EMBL" id="GAA5199531.1"/>
    </source>
</evidence>
<protein>
    <recommendedName>
        <fullName evidence="1">Aminoglycoside phosphotransferase domain-containing protein</fullName>
    </recommendedName>
</protein>
<dbReference type="Pfam" id="PF01636">
    <property type="entry name" value="APH"/>
    <property type="match status" value="1"/>
</dbReference>
<dbReference type="Gene3D" id="3.90.1200.10">
    <property type="match status" value="1"/>
</dbReference>
<organism evidence="2 3">
    <name type="scientific">Rugosimonospora acidiphila</name>
    <dbReference type="NCBI Taxonomy" id="556531"/>
    <lineage>
        <taxon>Bacteria</taxon>
        <taxon>Bacillati</taxon>
        <taxon>Actinomycetota</taxon>
        <taxon>Actinomycetes</taxon>
        <taxon>Micromonosporales</taxon>
        <taxon>Micromonosporaceae</taxon>
        <taxon>Rugosimonospora</taxon>
    </lineage>
</organism>
<keyword evidence="3" id="KW-1185">Reference proteome</keyword>
<proteinExistence type="predicted"/>
<reference evidence="3" key="1">
    <citation type="journal article" date="2019" name="Int. J. Syst. Evol. Microbiol.">
        <title>The Global Catalogue of Microorganisms (GCM) 10K type strain sequencing project: providing services to taxonomists for standard genome sequencing and annotation.</title>
        <authorList>
            <consortium name="The Broad Institute Genomics Platform"/>
            <consortium name="The Broad Institute Genome Sequencing Center for Infectious Disease"/>
            <person name="Wu L."/>
            <person name="Ma J."/>
        </authorList>
    </citation>
    <scope>NUCLEOTIDE SEQUENCE [LARGE SCALE GENOMIC DNA]</scope>
    <source>
        <strain evidence="3">JCM 18304</strain>
    </source>
</reference>
<dbReference type="Proteomes" id="UP001501570">
    <property type="component" value="Unassembled WGS sequence"/>
</dbReference>
<dbReference type="SUPFAM" id="SSF56112">
    <property type="entry name" value="Protein kinase-like (PK-like)"/>
    <property type="match status" value="1"/>
</dbReference>
<sequence>MKGIGGGVSHVELTDGFRVNGLEPATGGQKNWVFFGCEEHTGDRVVVKVEGTPGGLADEHRALRWAGRHAVAVPGVRRHGVIRSGSHRDRTCLVLDRLPGRRPQSPADWWRMGVALSGLSRLPWADSGVPVSDAGAAVATHESLAAMLTSQLPEAQAGVLAAAVRAAPAPDTLSRPVFTHGDPGPGNFLVNDDGCDYLLDWETAQVTSMGLDPARAAFLALLAADPDASDTAAGNAIAVWRGYVDGCGWRPGPELTRWWMTVAGLQFVAFRWLGRDTARVLPWQHAVATVSRMGTVIRQLSS</sequence>
<evidence type="ECO:0000313" key="3">
    <source>
        <dbReference type="Proteomes" id="UP001501570"/>
    </source>
</evidence>
<gene>
    <name evidence="2" type="ORF">GCM10023322_75320</name>
</gene>
<comment type="caution">
    <text evidence="2">The sequence shown here is derived from an EMBL/GenBank/DDBJ whole genome shotgun (WGS) entry which is preliminary data.</text>
</comment>
<dbReference type="EMBL" id="BAABJQ010000038">
    <property type="protein sequence ID" value="GAA5199531.1"/>
    <property type="molecule type" value="Genomic_DNA"/>
</dbReference>
<accession>A0ABP9SP25</accession>
<dbReference type="InterPro" id="IPR002575">
    <property type="entry name" value="Aminoglycoside_PTrfase"/>
</dbReference>
<dbReference type="InterPro" id="IPR011009">
    <property type="entry name" value="Kinase-like_dom_sf"/>
</dbReference>
<feature type="domain" description="Aminoglycoside phosphotransferase" evidence="1">
    <location>
        <begin position="23"/>
        <end position="218"/>
    </location>
</feature>